<keyword evidence="1" id="KW-0547">Nucleotide-binding</keyword>
<dbReference type="RefSeq" id="WP_338434934.1">
    <property type="nucleotide sequence ID" value="NZ_JAUYVH010000001.1"/>
</dbReference>
<name>A0ABU1BJF6_9BURK</name>
<dbReference type="GO" id="GO:0005524">
    <property type="term" value="F:ATP binding"/>
    <property type="evidence" value="ECO:0007669"/>
    <property type="project" value="UniProtKB-KW"/>
</dbReference>
<dbReference type="InterPro" id="IPR036890">
    <property type="entry name" value="HATPase_C_sf"/>
</dbReference>
<evidence type="ECO:0000313" key="1">
    <source>
        <dbReference type="EMBL" id="MDQ9169112.1"/>
    </source>
</evidence>
<accession>A0ABU1BJF6</accession>
<dbReference type="Proteomes" id="UP001225596">
    <property type="component" value="Unassembled WGS sequence"/>
</dbReference>
<comment type="caution">
    <text evidence="1">The sequence shown here is derived from an EMBL/GenBank/DDBJ whole genome shotgun (WGS) entry which is preliminary data.</text>
</comment>
<sequence>MAVNAIPVDQRVIDIDSRRFSSIEKALVELITNSDDSYARREKAGAQVSGNILIQYERHRSGALLTVTDQAEGMPFEKACFILSYGGAHSPLAQGMGGGRGYFGRGLKQAIFGLGYGWLETIHDGRLSRIELFRGESGGYLYEDEGRDRAATIADRERLGIPDNGTRVSIIIENSGVNISQFASLVQSLADNFYLRDVLERRHIEAVHLKKGREIERSSRVRFVEPPSVVLLGPDAKGEFQYGKETYPFTLTLKRALNVELVHRGDERTGGLTVVSGTAVLDCQLFDYENQVGTEYLFGTVCCPALLEKLGQGVAVISDERAGLNPKAPFVAAFYKAVSKMIAPFVMAEKEKLKHLEHASTSGRTAHMIEHILQRMNHAAIHDFGIMLPAAGAEPVGSDDAESQANAALRFSTPFYYRRPNHPFHVRLLIDPAHFVEDAILKVDASMTEGLQIASLQKEIAIRSLRDKPEIEWTVSGQSADDHGEIVARVGNYLAWCEIVIAEETASHNHHAKRRTSKRHPPRDQGEAVFTGYEFRYLGTEADRAVYSANERKILINTAAPTVQLYLDGRGNFRDSARLLLAELFMDVIGNELARYRLAKSSRKDDVEAFQEVKREIVRRYGSDIHLSFLHD</sequence>
<keyword evidence="1" id="KW-0067">ATP-binding</keyword>
<dbReference type="EMBL" id="JAUYVH010000001">
    <property type="protein sequence ID" value="MDQ9169112.1"/>
    <property type="molecule type" value="Genomic_DNA"/>
</dbReference>
<dbReference type="SUPFAM" id="SSF55874">
    <property type="entry name" value="ATPase domain of HSP90 chaperone/DNA topoisomerase II/histidine kinase"/>
    <property type="match status" value="1"/>
</dbReference>
<organism evidence="1 2">
    <name type="scientific">Keguizhuia sedimenti</name>
    <dbReference type="NCBI Taxonomy" id="3064264"/>
    <lineage>
        <taxon>Bacteria</taxon>
        <taxon>Pseudomonadati</taxon>
        <taxon>Pseudomonadota</taxon>
        <taxon>Betaproteobacteria</taxon>
        <taxon>Burkholderiales</taxon>
        <taxon>Oxalobacteraceae</taxon>
        <taxon>Keguizhuia</taxon>
    </lineage>
</organism>
<evidence type="ECO:0000313" key="2">
    <source>
        <dbReference type="Proteomes" id="UP001225596"/>
    </source>
</evidence>
<proteinExistence type="predicted"/>
<keyword evidence="2" id="KW-1185">Reference proteome</keyword>
<gene>
    <name evidence="1" type="ORF">Q8A64_01675</name>
</gene>
<protein>
    <submittedName>
        <fullName evidence="1">ATP-binding protein</fullName>
    </submittedName>
</protein>
<reference evidence="1 2" key="1">
    <citation type="submission" date="2023-08" db="EMBL/GenBank/DDBJ databases">
        <title>Oxalobacteraceae gen .nov., isolated from river sludge outside the plant.</title>
        <authorList>
            <person name="Zhao S.Y."/>
        </authorList>
    </citation>
    <scope>NUCLEOTIDE SEQUENCE [LARGE SCALE GENOMIC DNA]</scope>
    <source>
        <strain evidence="1 2">R-40</strain>
    </source>
</reference>